<dbReference type="GO" id="GO:0016787">
    <property type="term" value="F:hydrolase activity"/>
    <property type="evidence" value="ECO:0007669"/>
    <property type="project" value="UniProtKB-KW"/>
</dbReference>
<dbReference type="EMBL" id="ATJV01000081">
    <property type="protein sequence ID" value="EPZ14559.1"/>
    <property type="molecule type" value="Genomic_DNA"/>
</dbReference>
<gene>
    <name evidence="4" type="ORF">M622_06130</name>
</gene>
<evidence type="ECO:0000256" key="1">
    <source>
        <dbReference type="ARBA" id="ARBA00022729"/>
    </source>
</evidence>
<evidence type="ECO:0000313" key="5">
    <source>
        <dbReference type="Proteomes" id="UP000015455"/>
    </source>
</evidence>
<dbReference type="InterPro" id="IPR029058">
    <property type="entry name" value="AB_hydrolase_fold"/>
</dbReference>
<reference evidence="4 5" key="1">
    <citation type="submission" date="2013-06" db="EMBL/GenBank/DDBJ databases">
        <title>Draft genome sequence of Thauera terpenica.</title>
        <authorList>
            <person name="Liu B."/>
            <person name="Frostegard A.H."/>
            <person name="Shapleigh J.P."/>
        </authorList>
    </citation>
    <scope>NUCLEOTIDE SEQUENCE [LARGE SCALE GENOMIC DNA]</scope>
    <source>
        <strain evidence="4 5">58Eu</strain>
    </source>
</reference>
<evidence type="ECO:0000256" key="3">
    <source>
        <dbReference type="SAM" id="MobiDB-lite"/>
    </source>
</evidence>
<name>T0AP12_9RHOO</name>
<evidence type="ECO:0000313" key="4">
    <source>
        <dbReference type="EMBL" id="EPZ14559.1"/>
    </source>
</evidence>
<evidence type="ECO:0000256" key="2">
    <source>
        <dbReference type="ARBA" id="ARBA00022801"/>
    </source>
</evidence>
<keyword evidence="1" id="KW-0732">Signal</keyword>
<sequence length="428" mass="45431">MLEATRLTRAGQLLEATAMIQRVLRGESTPPAADEPPRADAQTTLEGECRVVESEPAVLTGTVDAAPRASREPAQPDPQRAAASAQGLGARLREKIRQHWREFRKPTPGAEPASVGSPGVVPEGERFVTASYTNYVGTRSYKLYIPSGYHGQPLPLVVMLHGCTQSPDDFAAGTQMNALAEAQLCFVAYPAQTHAANSSKCWNWFKASDQQRDGGEPSLIAGLTRQIADNYSIDPKRIYVAGLSAGGAMAATMATTYPDLYAAAGVHSGLPHGAAQNLPAALAAMQGSQRMSHSRHSTGGSHTDPACVPTIVFHGDRDTTVHPCNGEQVTAQSMSSHAAPGATGAKDALRVIVESGKVPNGHAYTRSTHHDANGRPLVEHWLIHGAGHAWSGGSPRGSYTDPKGPDASREMLRFFYEHPQGAVSRRAS</sequence>
<dbReference type="NCBIfam" id="TIGR01840">
    <property type="entry name" value="esterase_phb"/>
    <property type="match status" value="1"/>
</dbReference>
<keyword evidence="5" id="KW-1185">Reference proteome</keyword>
<feature type="region of interest" description="Disordered" evidence="3">
    <location>
        <begin position="59"/>
        <end position="87"/>
    </location>
</feature>
<organism evidence="4 5">
    <name type="scientific">Thauera terpenica 58Eu</name>
    <dbReference type="NCBI Taxonomy" id="1348657"/>
    <lineage>
        <taxon>Bacteria</taxon>
        <taxon>Pseudomonadati</taxon>
        <taxon>Pseudomonadota</taxon>
        <taxon>Betaproteobacteria</taxon>
        <taxon>Rhodocyclales</taxon>
        <taxon>Zoogloeaceae</taxon>
        <taxon>Thauera</taxon>
    </lineage>
</organism>
<dbReference type="Pfam" id="PF10503">
    <property type="entry name" value="Esterase_PHB"/>
    <property type="match status" value="1"/>
</dbReference>
<dbReference type="PATRIC" id="fig|1348657.5.peg.3114"/>
<accession>T0AP12</accession>
<keyword evidence="2" id="KW-0378">Hydrolase</keyword>
<dbReference type="PANTHER" id="PTHR43037">
    <property type="entry name" value="UNNAMED PRODUCT-RELATED"/>
    <property type="match status" value="1"/>
</dbReference>
<dbReference type="Gene3D" id="3.40.50.1820">
    <property type="entry name" value="alpha/beta hydrolase"/>
    <property type="match status" value="1"/>
</dbReference>
<dbReference type="GO" id="GO:0005576">
    <property type="term" value="C:extracellular region"/>
    <property type="evidence" value="ECO:0007669"/>
    <property type="project" value="InterPro"/>
</dbReference>
<comment type="caution">
    <text evidence="4">The sequence shown here is derived from an EMBL/GenBank/DDBJ whole genome shotgun (WGS) entry which is preliminary data.</text>
</comment>
<dbReference type="Proteomes" id="UP000015455">
    <property type="component" value="Unassembled WGS sequence"/>
</dbReference>
<dbReference type="SUPFAM" id="SSF53474">
    <property type="entry name" value="alpha/beta-Hydrolases"/>
    <property type="match status" value="2"/>
</dbReference>
<dbReference type="PANTHER" id="PTHR43037:SF1">
    <property type="entry name" value="BLL1128 PROTEIN"/>
    <property type="match status" value="1"/>
</dbReference>
<proteinExistence type="predicted"/>
<dbReference type="eggNOG" id="COG3509">
    <property type="taxonomic scope" value="Bacteria"/>
</dbReference>
<dbReference type="InterPro" id="IPR010126">
    <property type="entry name" value="Esterase_phb"/>
</dbReference>
<dbReference type="AlphaFoldDB" id="T0AP12"/>
<evidence type="ECO:0008006" key="6">
    <source>
        <dbReference type="Google" id="ProtNLM"/>
    </source>
</evidence>
<protein>
    <recommendedName>
        <fullName evidence="6">Esterase</fullName>
    </recommendedName>
</protein>
<dbReference type="InterPro" id="IPR050955">
    <property type="entry name" value="Plant_Biomass_Hydrol_Est"/>
</dbReference>